<keyword evidence="5" id="KW-1185">Reference proteome</keyword>
<protein>
    <submittedName>
        <fullName evidence="4">40S ribosomal protein S8</fullName>
    </submittedName>
</protein>
<dbReference type="InterPro" id="IPR035987">
    <property type="entry name" value="Ribosomal_uS8_sf"/>
</dbReference>
<dbReference type="Gene3D" id="3.30.1370.30">
    <property type="match status" value="1"/>
</dbReference>
<proteinExistence type="inferred from homology"/>
<dbReference type="SUPFAM" id="SSF56047">
    <property type="entry name" value="Ribosomal protein S8"/>
    <property type="match status" value="1"/>
</dbReference>
<gene>
    <name evidence="4" type="ORF">EJ06DRAFT_580090</name>
</gene>
<dbReference type="Gene3D" id="3.30.1490.10">
    <property type="match status" value="1"/>
</dbReference>
<keyword evidence="3" id="KW-0687">Ribonucleoprotein</keyword>
<accession>A0A6G1I3J4</accession>
<sequence>MSLVNLAHVCSHLQNASRARLGLTSIPLTKLHLRLALGLQSQGFVQNVRIGALSPPETPPVLPEQIAETAQQLEQEPWAAYPAPDDTTPVRDALSIPANPAHRRIWLDLKYWDNKPVLTSMALVSKPTRRIHMNHESLGVIARGRRAGYVEGLTRPGECLFVSTDKGIMESRECVERQIGGLVLCRAL</sequence>
<evidence type="ECO:0000313" key="4">
    <source>
        <dbReference type="EMBL" id="KAF2402860.1"/>
    </source>
</evidence>
<dbReference type="EMBL" id="ML996690">
    <property type="protein sequence ID" value="KAF2402860.1"/>
    <property type="molecule type" value="Genomic_DNA"/>
</dbReference>
<dbReference type="Proteomes" id="UP000799640">
    <property type="component" value="Unassembled WGS sequence"/>
</dbReference>
<reference evidence="4" key="1">
    <citation type="journal article" date="2020" name="Stud. Mycol.">
        <title>101 Dothideomycetes genomes: a test case for predicting lifestyles and emergence of pathogens.</title>
        <authorList>
            <person name="Haridas S."/>
            <person name="Albert R."/>
            <person name="Binder M."/>
            <person name="Bloem J."/>
            <person name="Labutti K."/>
            <person name="Salamov A."/>
            <person name="Andreopoulos B."/>
            <person name="Baker S."/>
            <person name="Barry K."/>
            <person name="Bills G."/>
            <person name="Bluhm B."/>
            <person name="Cannon C."/>
            <person name="Castanera R."/>
            <person name="Culley D."/>
            <person name="Daum C."/>
            <person name="Ezra D."/>
            <person name="Gonzalez J."/>
            <person name="Henrissat B."/>
            <person name="Kuo A."/>
            <person name="Liang C."/>
            <person name="Lipzen A."/>
            <person name="Lutzoni F."/>
            <person name="Magnuson J."/>
            <person name="Mondo S."/>
            <person name="Nolan M."/>
            <person name="Ohm R."/>
            <person name="Pangilinan J."/>
            <person name="Park H.-J."/>
            <person name="Ramirez L."/>
            <person name="Alfaro M."/>
            <person name="Sun H."/>
            <person name="Tritt A."/>
            <person name="Yoshinaga Y."/>
            <person name="Zwiers L.-H."/>
            <person name="Turgeon B."/>
            <person name="Goodwin S."/>
            <person name="Spatafora J."/>
            <person name="Crous P."/>
            <person name="Grigoriev I."/>
        </authorList>
    </citation>
    <scope>NUCLEOTIDE SEQUENCE</scope>
    <source>
        <strain evidence="4">CBS 262.69</strain>
    </source>
</reference>
<evidence type="ECO:0000256" key="1">
    <source>
        <dbReference type="ARBA" id="ARBA00006471"/>
    </source>
</evidence>
<dbReference type="FunFam" id="3.30.1490.10:FF:000005">
    <property type="entry name" value="Mitochondrial 40S ribosomal protein S8"/>
    <property type="match status" value="1"/>
</dbReference>
<comment type="similarity">
    <text evidence="1">Belongs to the universal ribosomal protein uS8 family.</text>
</comment>
<evidence type="ECO:0000256" key="3">
    <source>
        <dbReference type="ARBA" id="ARBA00023274"/>
    </source>
</evidence>
<dbReference type="GO" id="GO:1990904">
    <property type="term" value="C:ribonucleoprotein complex"/>
    <property type="evidence" value="ECO:0007669"/>
    <property type="project" value="UniProtKB-KW"/>
</dbReference>
<organism evidence="4 5">
    <name type="scientific">Trichodelitschia bisporula</name>
    <dbReference type="NCBI Taxonomy" id="703511"/>
    <lineage>
        <taxon>Eukaryota</taxon>
        <taxon>Fungi</taxon>
        <taxon>Dikarya</taxon>
        <taxon>Ascomycota</taxon>
        <taxon>Pezizomycotina</taxon>
        <taxon>Dothideomycetes</taxon>
        <taxon>Dothideomycetes incertae sedis</taxon>
        <taxon>Phaeotrichales</taxon>
        <taxon>Phaeotrichaceae</taxon>
        <taxon>Trichodelitschia</taxon>
    </lineage>
</organism>
<dbReference type="GO" id="GO:0005840">
    <property type="term" value="C:ribosome"/>
    <property type="evidence" value="ECO:0007669"/>
    <property type="project" value="UniProtKB-KW"/>
</dbReference>
<keyword evidence="2 4" id="KW-0689">Ribosomal protein</keyword>
<evidence type="ECO:0000313" key="5">
    <source>
        <dbReference type="Proteomes" id="UP000799640"/>
    </source>
</evidence>
<dbReference type="InterPro" id="IPR000630">
    <property type="entry name" value="Ribosomal_uS8"/>
</dbReference>
<dbReference type="Pfam" id="PF00410">
    <property type="entry name" value="Ribosomal_S8"/>
    <property type="match status" value="1"/>
</dbReference>
<dbReference type="GO" id="GO:0006412">
    <property type="term" value="P:translation"/>
    <property type="evidence" value="ECO:0007669"/>
    <property type="project" value="InterPro"/>
</dbReference>
<dbReference type="GO" id="GO:0003735">
    <property type="term" value="F:structural constituent of ribosome"/>
    <property type="evidence" value="ECO:0007669"/>
    <property type="project" value="InterPro"/>
</dbReference>
<dbReference type="PANTHER" id="PTHR11758">
    <property type="entry name" value="40S RIBOSOMAL PROTEIN S15A"/>
    <property type="match status" value="1"/>
</dbReference>
<evidence type="ECO:0000256" key="2">
    <source>
        <dbReference type="ARBA" id="ARBA00022980"/>
    </source>
</evidence>
<name>A0A6G1I3J4_9PEZI</name>
<dbReference type="AlphaFoldDB" id="A0A6G1I3J4"/>
<dbReference type="OrthoDB" id="409928at2759"/>